<name>A0A2C6LFA4_9APIC</name>
<sequence>MLWVGPENDPPTWDSLRALRPHWALLSRMADYHCPFRCLSRGNFSQFPYLPAPGQNLRAYVARFHCIRAPLALFSVPSQGQYPFRVSKAVADLYPGALASTQLHNVGLSPALLTILDGTSKGEDLLVRKLVSENHSSYRSSALTYRACHPRHPPKGKWPPLPIIRPLVVV</sequence>
<gene>
    <name evidence="1" type="ORF">CSUI_000095</name>
</gene>
<dbReference type="Proteomes" id="UP000221165">
    <property type="component" value="Unassembled WGS sequence"/>
</dbReference>
<evidence type="ECO:0000313" key="1">
    <source>
        <dbReference type="EMBL" id="PHJ26049.1"/>
    </source>
</evidence>
<keyword evidence="2" id="KW-1185">Reference proteome</keyword>
<dbReference type="GeneID" id="94423540"/>
<evidence type="ECO:0000313" key="2">
    <source>
        <dbReference type="Proteomes" id="UP000221165"/>
    </source>
</evidence>
<dbReference type="RefSeq" id="XP_067927695.1">
    <property type="nucleotide sequence ID" value="XM_068060329.1"/>
</dbReference>
<reference evidence="1 2" key="1">
    <citation type="journal article" date="2017" name="Int. J. Parasitol.">
        <title>The genome of the protozoan parasite Cystoisospora suis and a reverse vaccinology approach to identify vaccine candidates.</title>
        <authorList>
            <person name="Palmieri N."/>
            <person name="Shrestha A."/>
            <person name="Ruttkowski B."/>
            <person name="Beck T."/>
            <person name="Vogl C."/>
            <person name="Tomley F."/>
            <person name="Blake D.P."/>
            <person name="Joachim A."/>
        </authorList>
    </citation>
    <scope>NUCLEOTIDE SEQUENCE [LARGE SCALE GENOMIC DNA]</scope>
    <source>
        <strain evidence="1 2">Wien I</strain>
    </source>
</reference>
<organism evidence="1 2">
    <name type="scientific">Cystoisospora suis</name>
    <dbReference type="NCBI Taxonomy" id="483139"/>
    <lineage>
        <taxon>Eukaryota</taxon>
        <taxon>Sar</taxon>
        <taxon>Alveolata</taxon>
        <taxon>Apicomplexa</taxon>
        <taxon>Conoidasida</taxon>
        <taxon>Coccidia</taxon>
        <taxon>Eucoccidiorida</taxon>
        <taxon>Eimeriorina</taxon>
        <taxon>Sarcocystidae</taxon>
        <taxon>Cystoisospora</taxon>
    </lineage>
</organism>
<dbReference type="AlphaFoldDB" id="A0A2C6LFA4"/>
<proteinExistence type="predicted"/>
<accession>A0A2C6LFA4</accession>
<dbReference type="VEuPathDB" id="ToxoDB:CSUI_000095"/>
<protein>
    <submittedName>
        <fullName evidence="1">Uncharacterized protein</fullName>
    </submittedName>
</protein>
<comment type="caution">
    <text evidence="1">The sequence shown here is derived from an EMBL/GenBank/DDBJ whole genome shotgun (WGS) entry which is preliminary data.</text>
</comment>
<dbReference type="EMBL" id="MIGC01000039">
    <property type="protein sequence ID" value="PHJ26049.1"/>
    <property type="molecule type" value="Genomic_DNA"/>
</dbReference>